<name>A0A1H8FWN8_9PROT</name>
<dbReference type="InterPro" id="IPR046620">
    <property type="entry name" value="DUF6733"/>
</dbReference>
<gene>
    <name evidence="3" type="ORF">SAMN05216404_10418</name>
</gene>
<feature type="chain" id="PRO_5010198360" evidence="2">
    <location>
        <begin position="41"/>
        <end position="374"/>
    </location>
</feature>
<dbReference type="Pfam" id="PF20507">
    <property type="entry name" value="DUF6733"/>
    <property type="match status" value="1"/>
</dbReference>
<evidence type="ECO:0000313" key="3">
    <source>
        <dbReference type="EMBL" id="SEN35944.1"/>
    </source>
</evidence>
<feature type="signal peptide" evidence="2">
    <location>
        <begin position="1"/>
        <end position="40"/>
    </location>
</feature>
<keyword evidence="2" id="KW-0732">Signal</keyword>
<protein>
    <submittedName>
        <fullName evidence="3">Uncharacterized protein</fullName>
    </submittedName>
</protein>
<organism evidence="3 4">
    <name type="scientific">Nitrosospira multiformis</name>
    <dbReference type="NCBI Taxonomy" id="1231"/>
    <lineage>
        <taxon>Bacteria</taxon>
        <taxon>Pseudomonadati</taxon>
        <taxon>Pseudomonadota</taxon>
        <taxon>Betaproteobacteria</taxon>
        <taxon>Nitrosomonadales</taxon>
        <taxon>Nitrosomonadaceae</taxon>
        <taxon>Nitrosospira</taxon>
    </lineage>
</organism>
<dbReference type="EMBL" id="FOCT01000004">
    <property type="protein sequence ID" value="SEN35944.1"/>
    <property type="molecule type" value="Genomic_DNA"/>
</dbReference>
<evidence type="ECO:0000313" key="4">
    <source>
        <dbReference type="Proteomes" id="UP000183898"/>
    </source>
</evidence>
<evidence type="ECO:0000256" key="2">
    <source>
        <dbReference type="SAM" id="SignalP"/>
    </source>
</evidence>
<accession>A0A1H8FWN8</accession>
<sequence>MSVLPEASSRVNTIISRGIKKYLRLCLFLGAAFMSSNALALAQTEDELRRKLELLEARIAELEGRLENQEAQDVRGKGHHGGVNLKRSPSSGVAHPAFAQTEGEPRKPEAKEIKEANVAHMKGHAEGGWQAAHDKDHGFDKEKFHGGVTLKQDAFFGFQTILDAGYEVADNIDFTFYSWLWTSPNFGRSRVIAGPNGMQVDAGGNGLWTEVGMGLNFRLFNDTLSINPQFGILNGALLSSRIVGRGIRAGEGIVPSITFNYDNGFFTGQAYLAYYAAIRDERARDFIHNWINVGVKPALFNFKNVPINSIGIHWEHLRFHVDRIEGNPGTLYNWIGPYVEFALPMHLALRFAAGADLKGEVSNEFYQASIKMHF</sequence>
<reference evidence="3 4" key="1">
    <citation type="submission" date="2016-10" db="EMBL/GenBank/DDBJ databases">
        <authorList>
            <person name="de Groot N.N."/>
        </authorList>
    </citation>
    <scope>NUCLEOTIDE SEQUENCE [LARGE SCALE GENOMIC DNA]</scope>
    <source>
        <strain evidence="3 4">Nl18</strain>
    </source>
</reference>
<evidence type="ECO:0000256" key="1">
    <source>
        <dbReference type="SAM" id="MobiDB-lite"/>
    </source>
</evidence>
<feature type="region of interest" description="Disordered" evidence="1">
    <location>
        <begin position="69"/>
        <end position="108"/>
    </location>
</feature>
<proteinExistence type="predicted"/>
<dbReference type="AlphaFoldDB" id="A0A1H8FWN8"/>
<dbReference type="Proteomes" id="UP000183898">
    <property type="component" value="Unassembled WGS sequence"/>
</dbReference>